<dbReference type="Proteomes" id="UP000268844">
    <property type="component" value="Unassembled WGS sequence"/>
</dbReference>
<feature type="signal peptide" evidence="1">
    <location>
        <begin position="1"/>
        <end position="23"/>
    </location>
</feature>
<proteinExistence type="predicted"/>
<protein>
    <submittedName>
        <fullName evidence="2">Uncharacterized protein</fullName>
    </submittedName>
</protein>
<reference evidence="2 3" key="1">
    <citation type="submission" date="2018-12" db="EMBL/GenBank/DDBJ databases">
        <authorList>
            <person name="Criscuolo A."/>
        </authorList>
    </citation>
    <scope>NUCLEOTIDE SEQUENCE [LARGE SCALE GENOMIC DNA]</scope>
    <source>
        <strain evidence="2">ACIP1116281</strain>
    </source>
</reference>
<accession>A0A447IFN7</accession>
<organism evidence="2 3">
    <name type="scientific">Devosia equisanguinis</name>
    <dbReference type="NCBI Taxonomy" id="2490941"/>
    <lineage>
        <taxon>Bacteria</taxon>
        <taxon>Pseudomonadati</taxon>
        <taxon>Pseudomonadota</taxon>
        <taxon>Alphaproteobacteria</taxon>
        <taxon>Hyphomicrobiales</taxon>
        <taxon>Devosiaceae</taxon>
        <taxon>Devosia</taxon>
    </lineage>
</organism>
<dbReference type="EMBL" id="UZWD01000041">
    <property type="protein sequence ID" value="VDS06301.1"/>
    <property type="molecule type" value="Genomic_DNA"/>
</dbReference>
<keyword evidence="1" id="KW-0732">Signal</keyword>
<evidence type="ECO:0000256" key="1">
    <source>
        <dbReference type="SAM" id="SignalP"/>
    </source>
</evidence>
<keyword evidence="3" id="KW-1185">Reference proteome</keyword>
<evidence type="ECO:0000313" key="3">
    <source>
        <dbReference type="Proteomes" id="UP000268844"/>
    </source>
</evidence>
<dbReference type="AlphaFoldDB" id="A0A447IFN7"/>
<sequence>MRRAILTAATLLLAGPSSTAILAADLTCSCQRATVCGADECADMPFDMCSVTTIGLSIDTPFIRLCSSSSCLEGAAKRTDISEAAVALEGNYLPQGGKDSAPVHLLSLYDKETGIGVIQTSDEQAVIQFAMICQAAD</sequence>
<dbReference type="RefSeq" id="WP_126151822.1">
    <property type="nucleotide sequence ID" value="NZ_JBHTMH010000001.1"/>
</dbReference>
<feature type="chain" id="PRO_5019470975" evidence="1">
    <location>
        <begin position="24"/>
        <end position="137"/>
    </location>
</feature>
<gene>
    <name evidence="2" type="ORF">DEVEQU_03459</name>
</gene>
<name>A0A447IFN7_9HYPH</name>
<evidence type="ECO:0000313" key="2">
    <source>
        <dbReference type="EMBL" id="VDS06301.1"/>
    </source>
</evidence>